<dbReference type="EMBL" id="BMHT01000001">
    <property type="protein sequence ID" value="GGE99555.1"/>
    <property type="molecule type" value="Genomic_DNA"/>
</dbReference>
<dbReference type="Proteomes" id="UP000632273">
    <property type="component" value="Unassembled WGS sequence"/>
</dbReference>
<dbReference type="Pfam" id="PF02589">
    <property type="entry name" value="LUD_dom"/>
    <property type="match status" value="1"/>
</dbReference>
<reference evidence="3" key="1">
    <citation type="journal article" date="2019" name="Int. J. Syst. Evol. Microbiol.">
        <title>The Global Catalogue of Microorganisms (GCM) 10K type strain sequencing project: providing services to taxonomists for standard genome sequencing and annotation.</title>
        <authorList>
            <consortium name="The Broad Institute Genomics Platform"/>
            <consortium name="The Broad Institute Genome Sequencing Center for Infectious Disease"/>
            <person name="Wu L."/>
            <person name="Ma J."/>
        </authorList>
    </citation>
    <scope>NUCLEOTIDE SEQUENCE [LARGE SCALE GENOMIC DNA]</scope>
    <source>
        <strain evidence="3">CGMCC 1.15197</strain>
    </source>
</reference>
<protein>
    <recommendedName>
        <fullName evidence="1">LUD domain-containing protein</fullName>
    </recommendedName>
</protein>
<comment type="caution">
    <text evidence="2">The sequence shown here is derived from an EMBL/GenBank/DDBJ whole genome shotgun (WGS) entry which is preliminary data.</text>
</comment>
<sequence>MSNSREKILAAVKANQPEELPLPDVPAFTGDGSLEKFTTILEGIGGKVVPIRGITHLDVVVQELFPTDERVASTLMASSVLVDAQTPIEVLAAVDIAVLQGEFGVAENGTIWLPEANMLNRALPMITQHLVLVLDHKQIVPTMHQAYAKLGSVGDYGIFLAGPSKTADIEQSLVIGAHGARSLTVLLV</sequence>
<gene>
    <name evidence="2" type="ORF">GCM10011383_07990</name>
</gene>
<evidence type="ECO:0000313" key="2">
    <source>
        <dbReference type="EMBL" id="GGE99555.1"/>
    </source>
</evidence>
<evidence type="ECO:0000313" key="3">
    <source>
        <dbReference type="Proteomes" id="UP000632273"/>
    </source>
</evidence>
<dbReference type="InterPro" id="IPR037171">
    <property type="entry name" value="NagB/RpiA_transferase-like"/>
</dbReference>
<feature type="domain" description="LUD" evidence="1">
    <location>
        <begin position="89"/>
        <end position="188"/>
    </location>
</feature>
<accession>A0ABQ1TN92</accession>
<dbReference type="RefSeq" id="WP_188811138.1">
    <property type="nucleotide sequence ID" value="NZ_BMHT01000001.1"/>
</dbReference>
<name>A0ABQ1TN92_9BACT</name>
<dbReference type="PANTHER" id="PTHR43682:SF1">
    <property type="entry name" value="LACTATE UTILIZATION PROTEIN C"/>
    <property type="match status" value="1"/>
</dbReference>
<proteinExistence type="predicted"/>
<evidence type="ECO:0000259" key="1">
    <source>
        <dbReference type="Pfam" id="PF02589"/>
    </source>
</evidence>
<keyword evidence="3" id="KW-1185">Reference proteome</keyword>
<dbReference type="PANTHER" id="PTHR43682">
    <property type="entry name" value="LACTATE UTILIZATION PROTEIN C"/>
    <property type="match status" value="1"/>
</dbReference>
<organism evidence="2 3">
    <name type="scientific">Hymenobacter cavernae</name>
    <dbReference type="NCBI Taxonomy" id="2044852"/>
    <lineage>
        <taxon>Bacteria</taxon>
        <taxon>Pseudomonadati</taxon>
        <taxon>Bacteroidota</taxon>
        <taxon>Cytophagia</taxon>
        <taxon>Cytophagales</taxon>
        <taxon>Hymenobacteraceae</taxon>
        <taxon>Hymenobacter</taxon>
    </lineage>
</organism>
<dbReference type="SUPFAM" id="SSF100950">
    <property type="entry name" value="NagB/RpiA/CoA transferase-like"/>
    <property type="match status" value="1"/>
</dbReference>
<dbReference type="InterPro" id="IPR003741">
    <property type="entry name" value="LUD_dom"/>
</dbReference>
<dbReference type="InterPro" id="IPR024185">
    <property type="entry name" value="FTHF_cligase-like_sf"/>
</dbReference>
<dbReference type="Gene3D" id="3.40.50.10420">
    <property type="entry name" value="NagB/RpiA/CoA transferase-like"/>
    <property type="match status" value="1"/>
</dbReference>